<comment type="caution">
    <text evidence="1">The sequence shown here is derived from an EMBL/GenBank/DDBJ whole genome shotgun (WGS) entry which is preliminary data.</text>
</comment>
<evidence type="ECO:0000313" key="1">
    <source>
        <dbReference type="EMBL" id="KAH8696254.1"/>
    </source>
</evidence>
<dbReference type="GeneID" id="70250812"/>
<protein>
    <submittedName>
        <fullName evidence="1">Uncharacterized protein</fullName>
    </submittedName>
</protein>
<dbReference type="AlphaFoldDB" id="A0AAD4KUE5"/>
<name>A0AAD4KUE5_9EURO</name>
<organism evidence="1 2">
    <name type="scientific">Talaromyces proteolyticus</name>
    <dbReference type="NCBI Taxonomy" id="1131652"/>
    <lineage>
        <taxon>Eukaryota</taxon>
        <taxon>Fungi</taxon>
        <taxon>Dikarya</taxon>
        <taxon>Ascomycota</taxon>
        <taxon>Pezizomycotina</taxon>
        <taxon>Eurotiomycetes</taxon>
        <taxon>Eurotiomycetidae</taxon>
        <taxon>Eurotiales</taxon>
        <taxon>Trichocomaceae</taxon>
        <taxon>Talaromyces</taxon>
        <taxon>Talaromyces sect. Bacilispori</taxon>
    </lineage>
</organism>
<keyword evidence="2" id="KW-1185">Reference proteome</keyword>
<dbReference type="Pfam" id="PF04801">
    <property type="entry name" value="RPC5"/>
    <property type="match status" value="1"/>
</dbReference>
<dbReference type="GO" id="GO:0006351">
    <property type="term" value="P:DNA-templated transcription"/>
    <property type="evidence" value="ECO:0007669"/>
    <property type="project" value="InterPro"/>
</dbReference>
<dbReference type="GO" id="GO:0005634">
    <property type="term" value="C:nucleus"/>
    <property type="evidence" value="ECO:0007669"/>
    <property type="project" value="InterPro"/>
</dbReference>
<reference evidence="1" key="1">
    <citation type="submission" date="2021-12" db="EMBL/GenBank/DDBJ databases">
        <title>Convergent genome expansion in fungi linked to evolution of root-endophyte symbiosis.</title>
        <authorList>
            <consortium name="DOE Joint Genome Institute"/>
            <person name="Ke Y.-H."/>
            <person name="Bonito G."/>
            <person name="Liao H.-L."/>
            <person name="Looney B."/>
            <person name="Rojas-Flechas A."/>
            <person name="Nash J."/>
            <person name="Hameed K."/>
            <person name="Schadt C."/>
            <person name="Martin F."/>
            <person name="Crous P.W."/>
            <person name="Miettinen O."/>
            <person name="Magnuson J.K."/>
            <person name="Labbe J."/>
            <person name="Jacobson D."/>
            <person name="Doktycz M.J."/>
            <person name="Veneault-Fourrey C."/>
            <person name="Kuo A."/>
            <person name="Mondo S."/>
            <person name="Calhoun S."/>
            <person name="Riley R."/>
            <person name="Ohm R."/>
            <person name="LaButti K."/>
            <person name="Andreopoulos B."/>
            <person name="Pangilinan J."/>
            <person name="Nolan M."/>
            <person name="Tritt A."/>
            <person name="Clum A."/>
            <person name="Lipzen A."/>
            <person name="Daum C."/>
            <person name="Barry K."/>
            <person name="Grigoriev I.V."/>
            <person name="Vilgalys R."/>
        </authorList>
    </citation>
    <scope>NUCLEOTIDE SEQUENCE</scope>
    <source>
        <strain evidence="1">PMI_201</strain>
    </source>
</reference>
<sequence>MDAEDPVEVSYDVFLTDSQISRYVFHTQTVISRSEAHMTKAEGKRIFFLSPVSAVVQLRPQLNHIDATEETSKARIMRGRKDFDEDAAREPDARPVDVKKMQDERWDPYGWVDAETEEAWYTYENYMIHNEPDDLPQLESAVDGEIAPPVDPAHPAMTGWAMKQNRQKQREVAEAEHQ</sequence>
<proteinExistence type="predicted"/>
<dbReference type="Proteomes" id="UP001201262">
    <property type="component" value="Unassembled WGS sequence"/>
</dbReference>
<dbReference type="EMBL" id="JAJTJA010000007">
    <property type="protein sequence ID" value="KAH8696254.1"/>
    <property type="molecule type" value="Genomic_DNA"/>
</dbReference>
<dbReference type="InterPro" id="IPR006886">
    <property type="entry name" value="RNA_pol_III_Rpc5"/>
</dbReference>
<gene>
    <name evidence="1" type="ORF">BGW36DRAFT_428272</name>
</gene>
<accession>A0AAD4KUE5</accession>
<evidence type="ECO:0000313" key="2">
    <source>
        <dbReference type="Proteomes" id="UP001201262"/>
    </source>
</evidence>
<dbReference type="RefSeq" id="XP_046071192.1">
    <property type="nucleotide sequence ID" value="XM_046220525.1"/>
</dbReference>